<feature type="domain" description="Type I restriction modification DNA specificity" evidence="4">
    <location>
        <begin position="226"/>
        <end position="364"/>
    </location>
</feature>
<dbReference type="EMBL" id="LT629701">
    <property type="protein sequence ID" value="SDM83015.1"/>
    <property type="molecule type" value="Genomic_DNA"/>
</dbReference>
<evidence type="ECO:0000256" key="2">
    <source>
        <dbReference type="ARBA" id="ARBA00022747"/>
    </source>
</evidence>
<dbReference type="Proteomes" id="UP000183376">
    <property type="component" value="Chromosome I"/>
</dbReference>
<accession>A0A1G9WG68</accession>
<reference evidence="5 6" key="1">
    <citation type="submission" date="2016-10" db="EMBL/GenBank/DDBJ databases">
        <authorList>
            <person name="de Groot N.N."/>
        </authorList>
    </citation>
    <scope>NUCLEOTIDE SEQUENCE [LARGE SCALE GENOMIC DNA]</scope>
    <source>
        <strain evidence="5 6">DSM 44149</strain>
    </source>
</reference>
<keyword evidence="3" id="KW-0238">DNA-binding</keyword>
<protein>
    <submittedName>
        <fullName evidence="5">Type I restriction enzyme, S subunit</fullName>
    </submittedName>
</protein>
<dbReference type="Gene3D" id="1.10.287.1120">
    <property type="entry name" value="Bipartite methylase S protein"/>
    <property type="match status" value="1"/>
</dbReference>
<dbReference type="InterPro" id="IPR000055">
    <property type="entry name" value="Restrct_endonuc_typeI_TRD"/>
</dbReference>
<dbReference type="Pfam" id="PF01420">
    <property type="entry name" value="Methylase_S"/>
    <property type="match status" value="1"/>
</dbReference>
<evidence type="ECO:0000256" key="1">
    <source>
        <dbReference type="ARBA" id="ARBA00010923"/>
    </source>
</evidence>
<evidence type="ECO:0000259" key="4">
    <source>
        <dbReference type="Pfam" id="PF01420"/>
    </source>
</evidence>
<dbReference type="SUPFAM" id="SSF116734">
    <property type="entry name" value="DNA methylase specificity domain"/>
    <property type="match status" value="2"/>
</dbReference>
<keyword evidence="6" id="KW-1185">Reference proteome</keyword>
<dbReference type="REBASE" id="162797">
    <property type="entry name" value="S.Aal44149ORF3571P"/>
</dbReference>
<dbReference type="PANTHER" id="PTHR30408">
    <property type="entry name" value="TYPE-1 RESTRICTION ENZYME ECOKI SPECIFICITY PROTEIN"/>
    <property type="match status" value="1"/>
</dbReference>
<evidence type="ECO:0000313" key="5">
    <source>
        <dbReference type="EMBL" id="SDM83015.1"/>
    </source>
</evidence>
<keyword evidence="2" id="KW-0680">Restriction system</keyword>
<dbReference type="OrthoDB" id="3197085at2"/>
<evidence type="ECO:0000313" key="6">
    <source>
        <dbReference type="Proteomes" id="UP000183376"/>
    </source>
</evidence>
<dbReference type="STRING" id="211114.SAMN04489726_3570"/>
<dbReference type="Gene3D" id="3.90.220.20">
    <property type="entry name" value="DNA methylase specificity domains"/>
    <property type="match status" value="2"/>
</dbReference>
<dbReference type="GO" id="GO:0003677">
    <property type="term" value="F:DNA binding"/>
    <property type="evidence" value="ECO:0007669"/>
    <property type="project" value="UniProtKB-KW"/>
</dbReference>
<proteinExistence type="inferred from homology"/>
<evidence type="ECO:0000256" key="3">
    <source>
        <dbReference type="ARBA" id="ARBA00023125"/>
    </source>
</evidence>
<dbReference type="InterPro" id="IPR044946">
    <property type="entry name" value="Restrct_endonuc_typeI_TRD_sf"/>
</dbReference>
<dbReference type="AlphaFoldDB" id="A0A1G9WG68"/>
<dbReference type="PANTHER" id="PTHR30408:SF12">
    <property type="entry name" value="TYPE I RESTRICTION ENZYME MJAVIII SPECIFICITY SUBUNIT"/>
    <property type="match status" value="1"/>
</dbReference>
<comment type="similarity">
    <text evidence="1">Belongs to the type-I restriction system S methylase family.</text>
</comment>
<dbReference type="InterPro" id="IPR052021">
    <property type="entry name" value="Type-I_RS_S_subunit"/>
</dbReference>
<gene>
    <name evidence="5" type="ORF">SAMN04489726_3570</name>
</gene>
<organism evidence="5 6">
    <name type="scientific">Allokutzneria albata</name>
    <name type="common">Kibdelosporangium albatum</name>
    <dbReference type="NCBI Taxonomy" id="211114"/>
    <lineage>
        <taxon>Bacteria</taxon>
        <taxon>Bacillati</taxon>
        <taxon>Actinomycetota</taxon>
        <taxon>Actinomycetes</taxon>
        <taxon>Pseudonocardiales</taxon>
        <taxon>Pseudonocardiaceae</taxon>
        <taxon>Allokutzneria</taxon>
    </lineage>
</organism>
<dbReference type="GO" id="GO:0009307">
    <property type="term" value="P:DNA restriction-modification system"/>
    <property type="evidence" value="ECO:0007669"/>
    <property type="project" value="UniProtKB-KW"/>
</dbReference>
<name>A0A1G9WG68_ALLAB</name>
<sequence length="407" mass="44043">MRTELPPWLPPLPAHWSLARGRTVAHLVQRTPSSGEGVVTAFRDGQVTLRTNRRIDGFTESLKEIGYQGVRIGELVIHSMDGFAGAMGVSDSNGKMSPVVHIYAVPDDNPYYVAHALRVAADSGFIQSLAKGIRERSTSFDKLTFKDMVLPRPPRSEQDAIVAYLNRETARIDTLIKEQQRLIGLLGERRTAITEGQLLGSDWSVPLRSVASLIQTGPFGSQLKSDEYIDRGIPVINPSHIAAGVIRPDAKVTVSKAKAEELARHALHIADIVAARRGELGRCAVVDAGSAGYLCGTGSALIRLDGDRVDPHFIALVFSSRRNRDALSLASVGSTMDNLNADIIGALRVPVPALDEQRRVVAAINGATSKIDTLIAETERFIELSKERRAALITAAVTGQIDVREVA</sequence>